<name>A0A443QUE7_9ACAR</name>
<sequence length="151" mass="17439">MSVHQFYQRPSLGEGKTREIFAKLKTVSSELVSLETEYCYYVEYEGTLNNNEKALLRWLLTPTFNTELREESVLRKICNREKNVLVEVGPRLNFSTAFSTNAVSICNATDLKGKVKRIERSTLYLINSKSRLSNEIESQIASQLFDRMTEQ</sequence>
<dbReference type="Proteomes" id="UP000288716">
    <property type="component" value="Unassembled WGS sequence"/>
</dbReference>
<dbReference type="GO" id="GO:0004642">
    <property type="term" value="F:phosphoribosylformylglycinamidine synthase activity"/>
    <property type="evidence" value="ECO:0007669"/>
    <property type="project" value="TreeGrafter"/>
</dbReference>
<evidence type="ECO:0000256" key="3">
    <source>
        <dbReference type="ARBA" id="ARBA00022755"/>
    </source>
</evidence>
<comment type="caution">
    <text evidence="6">The sequence shown here is derived from an EMBL/GenBank/DDBJ whole genome shotgun (WGS) entry which is preliminary data.</text>
</comment>
<evidence type="ECO:0000313" key="7">
    <source>
        <dbReference type="Proteomes" id="UP000288716"/>
    </source>
</evidence>
<dbReference type="InterPro" id="IPR040707">
    <property type="entry name" value="FGAR-AT_N"/>
</dbReference>
<reference evidence="6 7" key="1">
    <citation type="journal article" date="2018" name="Gigascience">
        <title>Genomes of trombidid mites reveal novel predicted allergens and laterally-transferred genes associated with secondary metabolism.</title>
        <authorList>
            <person name="Dong X."/>
            <person name="Chaisiri K."/>
            <person name="Xia D."/>
            <person name="Armstrong S.D."/>
            <person name="Fang Y."/>
            <person name="Donnelly M.J."/>
            <person name="Kadowaki T."/>
            <person name="McGarry J.W."/>
            <person name="Darby A.C."/>
            <person name="Makepeace B.L."/>
        </authorList>
    </citation>
    <scope>NUCLEOTIDE SEQUENCE [LARGE SCALE GENOMIC DNA]</scope>
    <source>
        <strain evidence="6">UoL-UT</strain>
    </source>
</reference>
<dbReference type="InterPro" id="IPR036604">
    <property type="entry name" value="PurS-like_sf"/>
</dbReference>
<dbReference type="GO" id="GO:0006164">
    <property type="term" value="P:purine nucleotide biosynthetic process"/>
    <property type="evidence" value="ECO:0007669"/>
    <property type="project" value="UniProtKB-KW"/>
</dbReference>
<dbReference type="PANTHER" id="PTHR10099">
    <property type="entry name" value="PHOSPHORIBOSYLFORMYLGLYCINAMIDINE SYNTHASE"/>
    <property type="match status" value="1"/>
</dbReference>
<keyword evidence="3" id="KW-0658">Purine biosynthesis</keyword>
<dbReference type="OrthoDB" id="7631630at2759"/>
<proteinExistence type="predicted"/>
<dbReference type="PANTHER" id="PTHR10099:SF1">
    <property type="entry name" value="PHOSPHORIBOSYLFORMYLGLYCINAMIDINE SYNTHASE"/>
    <property type="match status" value="1"/>
</dbReference>
<dbReference type="STRING" id="299467.A0A443QUE7"/>
<dbReference type="VEuPathDB" id="VectorBase:LDEU014175"/>
<keyword evidence="7" id="KW-1185">Reference proteome</keyword>
<keyword evidence="4" id="KW-0067">ATP-binding</keyword>
<protein>
    <submittedName>
        <fullName evidence="6">Phosphoribosylformylglycinamidine synthase-like protein</fullName>
    </submittedName>
</protein>
<dbReference type="AlphaFoldDB" id="A0A443QUE7"/>
<dbReference type="GO" id="GO:0005524">
    <property type="term" value="F:ATP binding"/>
    <property type="evidence" value="ECO:0007669"/>
    <property type="project" value="UniProtKB-KW"/>
</dbReference>
<organism evidence="6 7">
    <name type="scientific">Leptotrombidium deliense</name>
    <dbReference type="NCBI Taxonomy" id="299467"/>
    <lineage>
        <taxon>Eukaryota</taxon>
        <taxon>Metazoa</taxon>
        <taxon>Ecdysozoa</taxon>
        <taxon>Arthropoda</taxon>
        <taxon>Chelicerata</taxon>
        <taxon>Arachnida</taxon>
        <taxon>Acari</taxon>
        <taxon>Acariformes</taxon>
        <taxon>Trombidiformes</taxon>
        <taxon>Prostigmata</taxon>
        <taxon>Anystina</taxon>
        <taxon>Parasitengona</taxon>
        <taxon>Trombiculoidea</taxon>
        <taxon>Trombiculidae</taxon>
        <taxon>Leptotrombidium</taxon>
    </lineage>
</organism>
<evidence type="ECO:0000256" key="2">
    <source>
        <dbReference type="ARBA" id="ARBA00022741"/>
    </source>
</evidence>
<gene>
    <name evidence="6" type="ORF">B4U80_11240</name>
</gene>
<dbReference type="EMBL" id="NCKV01051886">
    <property type="protein sequence ID" value="RWS06657.1"/>
    <property type="molecule type" value="Genomic_DNA"/>
</dbReference>
<accession>A0A443QUE7</accession>
<evidence type="ECO:0000256" key="1">
    <source>
        <dbReference type="ARBA" id="ARBA00022598"/>
    </source>
</evidence>
<evidence type="ECO:0000313" key="6">
    <source>
        <dbReference type="EMBL" id="RWS06657.1"/>
    </source>
</evidence>
<feature type="domain" description="Phosphoribosylformylglycinamidine synthase N-terminal" evidence="5">
    <location>
        <begin position="37"/>
        <end position="150"/>
    </location>
</feature>
<keyword evidence="2" id="KW-0547">Nucleotide-binding</keyword>
<evidence type="ECO:0000256" key="4">
    <source>
        <dbReference type="ARBA" id="ARBA00022840"/>
    </source>
</evidence>
<evidence type="ECO:0000259" key="5">
    <source>
        <dbReference type="Pfam" id="PF18076"/>
    </source>
</evidence>
<dbReference type="GO" id="GO:0005737">
    <property type="term" value="C:cytoplasm"/>
    <property type="evidence" value="ECO:0007669"/>
    <property type="project" value="TreeGrafter"/>
</dbReference>
<dbReference type="Pfam" id="PF18076">
    <property type="entry name" value="FGAR-AT_N"/>
    <property type="match status" value="1"/>
</dbReference>
<dbReference type="SUPFAM" id="SSF82697">
    <property type="entry name" value="PurS-like"/>
    <property type="match status" value="1"/>
</dbReference>
<feature type="non-terminal residue" evidence="6">
    <location>
        <position position="151"/>
    </location>
</feature>
<keyword evidence="1" id="KW-0436">Ligase</keyword>